<reference evidence="1 2" key="1">
    <citation type="journal article" date="2018" name="PLoS ONE">
        <title>The draft genome of Kipferlia bialata reveals reductive genome evolution in fornicate parasites.</title>
        <authorList>
            <person name="Tanifuji G."/>
            <person name="Takabayashi S."/>
            <person name="Kume K."/>
            <person name="Takagi M."/>
            <person name="Nakayama T."/>
            <person name="Kamikawa R."/>
            <person name="Inagaki Y."/>
            <person name="Hashimoto T."/>
        </authorList>
    </citation>
    <scope>NUCLEOTIDE SEQUENCE [LARGE SCALE GENOMIC DNA]</scope>
    <source>
        <strain evidence="1">NY0173</strain>
    </source>
</reference>
<gene>
    <name evidence="1" type="ORF">KIPB_013647</name>
</gene>
<dbReference type="EMBL" id="BDIP01006593">
    <property type="protein sequence ID" value="GIQ90742.1"/>
    <property type="molecule type" value="Genomic_DNA"/>
</dbReference>
<sequence length="30" mass="3432">PSPMVAHALTKSFRWSVLQLLNITFPMSRC</sequence>
<protein>
    <submittedName>
        <fullName evidence="1">Uncharacterized protein</fullName>
    </submittedName>
</protein>
<keyword evidence="2" id="KW-1185">Reference proteome</keyword>
<dbReference type="AlphaFoldDB" id="A0A9K3D9L4"/>
<comment type="caution">
    <text evidence="1">The sequence shown here is derived from an EMBL/GenBank/DDBJ whole genome shotgun (WGS) entry which is preliminary data.</text>
</comment>
<evidence type="ECO:0000313" key="1">
    <source>
        <dbReference type="EMBL" id="GIQ90742.1"/>
    </source>
</evidence>
<accession>A0A9K3D9L4</accession>
<feature type="non-terminal residue" evidence="1">
    <location>
        <position position="30"/>
    </location>
</feature>
<evidence type="ECO:0000313" key="2">
    <source>
        <dbReference type="Proteomes" id="UP000265618"/>
    </source>
</evidence>
<proteinExistence type="predicted"/>
<organism evidence="1 2">
    <name type="scientific">Kipferlia bialata</name>
    <dbReference type="NCBI Taxonomy" id="797122"/>
    <lineage>
        <taxon>Eukaryota</taxon>
        <taxon>Metamonada</taxon>
        <taxon>Carpediemonas-like organisms</taxon>
        <taxon>Kipferlia</taxon>
    </lineage>
</organism>
<dbReference type="Proteomes" id="UP000265618">
    <property type="component" value="Unassembled WGS sequence"/>
</dbReference>
<name>A0A9K3D9L4_9EUKA</name>